<keyword evidence="1" id="KW-0378">Hydrolase</keyword>
<dbReference type="Gene3D" id="3.40.630.40">
    <property type="entry name" value="Zn-dependent exopeptidases"/>
    <property type="match status" value="1"/>
</dbReference>
<dbReference type="SUPFAM" id="SSF53187">
    <property type="entry name" value="Zn-dependent exopeptidases"/>
    <property type="match status" value="1"/>
</dbReference>
<accession>A0A238IYZ9</accession>
<sequence>MKHRDIKTEDGCVSLANAGGSSSVVLVCEHASNDIPARFNGLGLSADDRKSHAAWDPGALGVAQSLSRHLDAPLVSSRISRLVYDCNRPPEAPDAMPERSEVIEVPGNRSLSAIDRNERVAAYYLPFRAALSRTIQQMTRPIIVTVHSFTPVYHGALRTVEIGVLHDSDTRLADAMLQTADAHTRADVQRNQPYGPEHGVTHTLKEHAIRDGHLNVMLEIRNDLIASTEQQENFGAMIAGWLVDAVALIGIQGDVKCHA</sequence>
<dbReference type="RefSeq" id="WP_093973699.1">
    <property type="nucleotide sequence ID" value="NZ_FXXQ01000005.1"/>
</dbReference>
<dbReference type="OrthoDB" id="9815326at2"/>
<dbReference type="PIRSF" id="PIRSF029730">
    <property type="entry name" value="UCP029730"/>
    <property type="match status" value="1"/>
</dbReference>
<dbReference type="Proteomes" id="UP000201838">
    <property type="component" value="Unassembled WGS sequence"/>
</dbReference>
<dbReference type="AlphaFoldDB" id="A0A238IYZ9"/>
<keyword evidence="2" id="KW-1185">Reference proteome</keyword>
<dbReference type="Pfam" id="PF05013">
    <property type="entry name" value="FGase"/>
    <property type="match status" value="1"/>
</dbReference>
<proteinExistence type="predicted"/>
<organism evidence="1 2">
    <name type="scientific">Boseongicola aestuarii</name>
    <dbReference type="NCBI Taxonomy" id="1470561"/>
    <lineage>
        <taxon>Bacteria</taxon>
        <taxon>Pseudomonadati</taxon>
        <taxon>Pseudomonadota</taxon>
        <taxon>Alphaproteobacteria</taxon>
        <taxon>Rhodobacterales</taxon>
        <taxon>Paracoccaceae</taxon>
        <taxon>Boseongicola</taxon>
    </lineage>
</organism>
<dbReference type="EMBL" id="FXXQ01000005">
    <property type="protein sequence ID" value="SMX23719.1"/>
    <property type="molecule type" value="Genomic_DNA"/>
</dbReference>
<evidence type="ECO:0000313" key="2">
    <source>
        <dbReference type="Proteomes" id="UP000201838"/>
    </source>
</evidence>
<gene>
    <name evidence="1" type="ORF">BOA8489_01830</name>
</gene>
<dbReference type="InterPro" id="IPR011227">
    <property type="entry name" value="UCP029730"/>
</dbReference>
<dbReference type="InterPro" id="IPR007709">
    <property type="entry name" value="N-FG_amidohydro"/>
</dbReference>
<evidence type="ECO:0000313" key="1">
    <source>
        <dbReference type="EMBL" id="SMX23719.1"/>
    </source>
</evidence>
<dbReference type="GO" id="GO:0016787">
    <property type="term" value="F:hydrolase activity"/>
    <property type="evidence" value="ECO:0007669"/>
    <property type="project" value="UniProtKB-KW"/>
</dbReference>
<reference evidence="1 2" key="1">
    <citation type="submission" date="2017-05" db="EMBL/GenBank/DDBJ databases">
        <authorList>
            <person name="Song R."/>
            <person name="Chenine A.L."/>
            <person name="Ruprecht R.M."/>
        </authorList>
    </citation>
    <scope>NUCLEOTIDE SEQUENCE [LARGE SCALE GENOMIC DNA]</scope>
    <source>
        <strain evidence="1 2">CECT 8489</strain>
    </source>
</reference>
<name>A0A238IYZ9_9RHOB</name>
<protein>
    <submittedName>
        <fullName evidence="1">N-formylglutamate amidohydrolase</fullName>
    </submittedName>
</protein>